<feature type="domain" description="N-acetyltransferase" evidence="1">
    <location>
        <begin position="5"/>
        <end position="129"/>
    </location>
</feature>
<dbReference type="GO" id="GO:0016747">
    <property type="term" value="F:acyltransferase activity, transferring groups other than amino-acyl groups"/>
    <property type="evidence" value="ECO:0007669"/>
    <property type="project" value="InterPro"/>
</dbReference>
<keyword evidence="2" id="KW-0808">Transferase</keyword>
<gene>
    <name evidence="2" type="ORF">ABII15_13985</name>
</gene>
<dbReference type="EMBL" id="CP159534">
    <property type="protein sequence ID" value="XCJ71016.1"/>
    <property type="molecule type" value="Genomic_DNA"/>
</dbReference>
<sequence length="194" mass="21965">MITPTIRHFTEADIPQRTALLREQRFRANLTDFAVVSSDEALVVNQTRTIEGEHRVKRMYAMCHPDGRTLGFAWITSIDWRSRSCELSFGVLPQYRGGYGAAAVAAMHRYIREELNMLTVINQVLVHNTMLVSAEGLAEQAQVRCSHDSFTAGEWRSSCYWTQDAEDYERSVAEHEERRRAIAARIRAGAGSAS</sequence>
<dbReference type="KEGG" id="stac:ABII15_13985"/>
<proteinExistence type="predicted"/>
<dbReference type="Pfam" id="PF13302">
    <property type="entry name" value="Acetyltransf_3"/>
    <property type="match status" value="1"/>
</dbReference>
<name>A0AAU8ISH1_9ACTN</name>
<keyword evidence="2" id="KW-0012">Acyltransferase</keyword>
<dbReference type="AlphaFoldDB" id="A0AAU8ISH1"/>
<protein>
    <submittedName>
        <fullName evidence="2">GNAT family N-acetyltransferase</fullName>
        <ecNumber evidence="2">2.3.1.-</ecNumber>
    </submittedName>
</protein>
<dbReference type="EC" id="2.3.1.-" evidence="2"/>
<dbReference type="RefSeq" id="WP_353942648.1">
    <property type="nucleotide sequence ID" value="NZ_CP159534.1"/>
</dbReference>
<dbReference type="Gene3D" id="3.40.630.30">
    <property type="match status" value="1"/>
</dbReference>
<evidence type="ECO:0000313" key="2">
    <source>
        <dbReference type="EMBL" id="XCJ71016.1"/>
    </source>
</evidence>
<accession>A0AAU8ISH1</accession>
<organism evidence="2">
    <name type="scientific">Streptomyces tabacisoli</name>
    <dbReference type="NCBI Taxonomy" id="3156398"/>
    <lineage>
        <taxon>Bacteria</taxon>
        <taxon>Bacillati</taxon>
        <taxon>Actinomycetota</taxon>
        <taxon>Actinomycetes</taxon>
        <taxon>Kitasatosporales</taxon>
        <taxon>Streptomycetaceae</taxon>
        <taxon>Streptomyces</taxon>
    </lineage>
</organism>
<dbReference type="SUPFAM" id="SSF55729">
    <property type="entry name" value="Acyl-CoA N-acyltransferases (Nat)"/>
    <property type="match status" value="1"/>
</dbReference>
<dbReference type="InterPro" id="IPR016181">
    <property type="entry name" value="Acyl_CoA_acyltransferase"/>
</dbReference>
<evidence type="ECO:0000259" key="1">
    <source>
        <dbReference type="Pfam" id="PF13302"/>
    </source>
</evidence>
<dbReference type="InterPro" id="IPR000182">
    <property type="entry name" value="GNAT_dom"/>
</dbReference>
<reference evidence="2" key="1">
    <citation type="submission" date="2024-06" db="EMBL/GenBank/DDBJ databases">
        <title>Streptomyces sp. strain HUAS MG91 genome sequences.</title>
        <authorList>
            <person name="Mo P."/>
        </authorList>
    </citation>
    <scope>NUCLEOTIDE SEQUENCE</scope>
    <source>
        <strain evidence="2">HUAS MG91</strain>
    </source>
</reference>